<dbReference type="Proteomes" id="UP001445076">
    <property type="component" value="Unassembled WGS sequence"/>
</dbReference>
<proteinExistence type="predicted"/>
<keyword evidence="3" id="KW-1185">Reference proteome</keyword>
<accession>A0AAW0XZM8</accession>
<dbReference type="AlphaFoldDB" id="A0AAW0XZM8"/>
<evidence type="ECO:0000313" key="3">
    <source>
        <dbReference type="Proteomes" id="UP001445076"/>
    </source>
</evidence>
<gene>
    <name evidence="2" type="ORF">OTU49_015176</name>
</gene>
<protein>
    <recommendedName>
        <fullName evidence="4">WAP domain-containing protein</fullName>
    </recommendedName>
</protein>
<reference evidence="2 3" key="1">
    <citation type="journal article" date="2024" name="BMC Genomics">
        <title>Genome assembly of redclaw crayfish (Cherax quadricarinatus) provides insights into its immune adaptation and hypoxia tolerance.</title>
        <authorList>
            <person name="Liu Z."/>
            <person name="Zheng J."/>
            <person name="Li H."/>
            <person name="Fang K."/>
            <person name="Wang S."/>
            <person name="He J."/>
            <person name="Zhou D."/>
            <person name="Weng S."/>
            <person name="Chi M."/>
            <person name="Gu Z."/>
            <person name="He J."/>
            <person name="Li F."/>
            <person name="Wang M."/>
        </authorList>
    </citation>
    <scope>NUCLEOTIDE SEQUENCE [LARGE SCALE GENOMIC DNA]</scope>
    <source>
        <strain evidence="2">ZL_2023a</strain>
    </source>
</reference>
<keyword evidence="1" id="KW-0732">Signal</keyword>
<evidence type="ECO:0000313" key="2">
    <source>
        <dbReference type="EMBL" id="KAK8750000.1"/>
    </source>
</evidence>
<comment type="caution">
    <text evidence="2">The sequence shown here is derived from an EMBL/GenBank/DDBJ whole genome shotgun (WGS) entry which is preliminary data.</text>
</comment>
<dbReference type="EMBL" id="JARKIK010000008">
    <property type="protein sequence ID" value="KAK8750000.1"/>
    <property type="molecule type" value="Genomic_DNA"/>
</dbReference>
<feature type="chain" id="PRO_5043866941" description="WAP domain-containing protein" evidence="1">
    <location>
        <begin position="17"/>
        <end position="199"/>
    </location>
</feature>
<organism evidence="2 3">
    <name type="scientific">Cherax quadricarinatus</name>
    <name type="common">Australian red claw crayfish</name>
    <dbReference type="NCBI Taxonomy" id="27406"/>
    <lineage>
        <taxon>Eukaryota</taxon>
        <taxon>Metazoa</taxon>
        <taxon>Ecdysozoa</taxon>
        <taxon>Arthropoda</taxon>
        <taxon>Crustacea</taxon>
        <taxon>Multicrustacea</taxon>
        <taxon>Malacostraca</taxon>
        <taxon>Eumalacostraca</taxon>
        <taxon>Eucarida</taxon>
        <taxon>Decapoda</taxon>
        <taxon>Pleocyemata</taxon>
        <taxon>Astacidea</taxon>
        <taxon>Parastacoidea</taxon>
        <taxon>Parastacidae</taxon>
        <taxon>Cherax</taxon>
    </lineage>
</organism>
<sequence>MQALVLLAVLVARTGANELLFNINPDEIQQDTAIFNQDPLLAPDGDLIGISSTNGALYSYQGGGVNNYIPGGGYPQAGVAGYPGSGRYPGGTGSRYPVGSGSYPVGSGSYPVGSGSYPVGSGSYPVVGGNPGGFPIVGGGGVGFPVGGHGSHGCPRRYGQCRLYGYRQHPCRYDHDCLSPGHKCCYDECFRYRVCKNIY</sequence>
<feature type="signal peptide" evidence="1">
    <location>
        <begin position="1"/>
        <end position="16"/>
    </location>
</feature>
<evidence type="ECO:0000256" key="1">
    <source>
        <dbReference type="SAM" id="SignalP"/>
    </source>
</evidence>
<evidence type="ECO:0008006" key="4">
    <source>
        <dbReference type="Google" id="ProtNLM"/>
    </source>
</evidence>
<name>A0AAW0XZM8_CHEQU</name>